<dbReference type="Proteomes" id="UP000789920">
    <property type="component" value="Unassembled WGS sequence"/>
</dbReference>
<organism evidence="1 2">
    <name type="scientific">Racocetra persica</name>
    <dbReference type="NCBI Taxonomy" id="160502"/>
    <lineage>
        <taxon>Eukaryota</taxon>
        <taxon>Fungi</taxon>
        <taxon>Fungi incertae sedis</taxon>
        <taxon>Mucoromycota</taxon>
        <taxon>Glomeromycotina</taxon>
        <taxon>Glomeromycetes</taxon>
        <taxon>Diversisporales</taxon>
        <taxon>Gigasporaceae</taxon>
        <taxon>Racocetra</taxon>
    </lineage>
</organism>
<evidence type="ECO:0000313" key="2">
    <source>
        <dbReference type="Proteomes" id="UP000789920"/>
    </source>
</evidence>
<feature type="non-terminal residue" evidence="1">
    <location>
        <position position="65"/>
    </location>
</feature>
<proteinExistence type="predicted"/>
<comment type="caution">
    <text evidence="1">The sequence shown here is derived from an EMBL/GenBank/DDBJ whole genome shotgun (WGS) entry which is preliminary data.</text>
</comment>
<gene>
    <name evidence="1" type="ORF">RPERSI_LOCUS35609</name>
</gene>
<keyword evidence="2" id="KW-1185">Reference proteome</keyword>
<dbReference type="EMBL" id="CAJVQC010165734">
    <property type="protein sequence ID" value="CAG8849484.1"/>
    <property type="molecule type" value="Genomic_DNA"/>
</dbReference>
<feature type="non-terminal residue" evidence="1">
    <location>
        <position position="1"/>
    </location>
</feature>
<sequence>HLCKSGVSTGITCGYVISTYARLVEIDNGVSFMVMTRDMVSKVGAISTSGDKYAAAVSAAGILER</sequence>
<reference evidence="1" key="1">
    <citation type="submission" date="2021-06" db="EMBL/GenBank/DDBJ databases">
        <authorList>
            <person name="Kallberg Y."/>
            <person name="Tangrot J."/>
            <person name="Rosling A."/>
        </authorList>
    </citation>
    <scope>NUCLEOTIDE SEQUENCE</scope>
    <source>
        <strain evidence="1">MA461A</strain>
    </source>
</reference>
<evidence type="ECO:0000313" key="1">
    <source>
        <dbReference type="EMBL" id="CAG8849484.1"/>
    </source>
</evidence>
<protein>
    <submittedName>
        <fullName evidence="1">32815_t:CDS:1</fullName>
    </submittedName>
</protein>
<name>A0ACA9SW15_9GLOM</name>
<accession>A0ACA9SW15</accession>